<keyword evidence="5" id="KW-0560">Oxidoreductase</keyword>
<comment type="cofactor">
    <cofactor evidence="1">
        <name>Zn(2+)</name>
        <dbReference type="ChEBI" id="CHEBI:29105"/>
    </cofactor>
</comment>
<dbReference type="EMBL" id="CANTUO010000006">
    <property type="protein sequence ID" value="CAI5760200.1"/>
    <property type="molecule type" value="Genomic_DNA"/>
</dbReference>
<evidence type="ECO:0000313" key="8">
    <source>
        <dbReference type="Proteomes" id="UP001152885"/>
    </source>
</evidence>
<dbReference type="Pfam" id="PF02900">
    <property type="entry name" value="LigB"/>
    <property type="match status" value="1"/>
</dbReference>
<evidence type="ECO:0000313" key="7">
    <source>
        <dbReference type="EMBL" id="CAI5760200.1"/>
    </source>
</evidence>
<dbReference type="PANTHER" id="PTHR30096:SF0">
    <property type="entry name" value="4,5-DOPA DIOXYGENASE EXTRADIOL-LIKE PROTEIN"/>
    <property type="match status" value="1"/>
</dbReference>
<name>A0A9W4TZB1_9ASCO</name>
<dbReference type="Proteomes" id="UP001152885">
    <property type="component" value="Unassembled WGS sequence"/>
</dbReference>
<dbReference type="OrthoDB" id="7396853at2759"/>
<dbReference type="InterPro" id="IPR014436">
    <property type="entry name" value="Extradiol_dOase_DODA"/>
</dbReference>
<feature type="domain" description="Extradiol ring-cleavage dioxygenase class III enzyme subunit B" evidence="6">
    <location>
        <begin position="29"/>
        <end position="314"/>
    </location>
</feature>
<dbReference type="CDD" id="cd07363">
    <property type="entry name" value="45_DOPA_Dioxygenase"/>
    <property type="match status" value="1"/>
</dbReference>
<comment type="similarity">
    <text evidence="2">Belongs to the DODA-type extradiol aromatic ring-opening dioxygenase family.</text>
</comment>
<dbReference type="GO" id="GO:0016702">
    <property type="term" value="F:oxidoreductase activity, acting on single donors with incorporation of molecular oxygen, incorporation of two atoms of oxygen"/>
    <property type="evidence" value="ECO:0007669"/>
    <property type="project" value="UniProtKB-ARBA"/>
</dbReference>
<proteinExistence type="inferred from homology"/>
<comment type="caution">
    <text evidence="7">The sequence shown here is derived from an EMBL/GenBank/DDBJ whole genome shotgun (WGS) entry which is preliminary data.</text>
</comment>
<evidence type="ECO:0000256" key="2">
    <source>
        <dbReference type="ARBA" id="ARBA00007581"/>
    </source>
</evidence>
<sequence length="325" mass="37181">MSTTTTTTTTTAAASTVSKFLTNQSPFPTYFFSHGAPSFLYKSESFSNKGAYNKITQLGKNITSNLKPDFLLVVSAHWQSHGQNLIEIGYPFMSKTHENSLIYDFYGFPNYMYKEQFHTKNDLSLAKLIKEELINVGFNSEIVDRGLDHGVWVPLKIAFANYNYENKIKRDDSKEFDLDIPVIQISLTSNDKDFDSHYKLGQILSKFKDNLVNIDGKELKGMIICSGMTVHNLRDISSSFNQPSQIMPYVKPFNQKLKQILTKDDQSKILQNLKDLKKDTMLFRAHPTLEHFLPLVVASGMNNKQIKEIYNDEFLSLGWGIYEFS</sequence>
<dbReference type="InterPro" id="IPR004183">
    <property type="entry name" value="Xdiol_dOase_suB"/>
</dbReference>
<gene>
    <name evidence="7" type="ORF">CANVERA_P4710</name>
</gene>
<evidence type="ECO:0000256" key="5">
    <source>
        <dbReference type="ARBA" id="ARBA00023002"/>
    </source>
</evidence>
<evidence type="ECO:0000256" key="4">
    <source>
        <dbReference type="ARBA" id="ARBA00022833"/>
    </source>
</evidence>
<dbReference type="SUPFAM" id="SSF53213">
    <property type="entry name" value="LigB-like"/>
    <property type="match status" value="1"/>
</dbReference>
<evidence type="ECO:0000259" key="6">
    <source>
        <dbReference type="Pfam" id="PF02900"/>
    </source>
</evidence>
<dbReference type="PANTHER" id="PTHR30096">
    <property type="entry name" value="4,5-DOPA DIOXYGENASE EXTRADIOL-LIKE PROTEIN"/>
    <property type="match status" value="1"/>
</dbReference>
<keyword evidence="4" id="KW-0862">Zinc</keyword>
<dbReference type="Gene3D" id="3.40.830.10">
    <property type="entry name" value="LigB-like"/>
    <property type="match status" value="1"/>
</dbReference>
<evidence type="ECO:0000256" key="1">
    <source>
        <dbReference type="ARBA" id="ARBA00001947"/>
    </source>
</evidence>
<keyword evidence="3" id="KW-0479">Metal-binding</keyword>
<reference evidence="7" key="1">
    <citation type="submission" date="2022-12" db="EMBL/GenBank/DDBJ databases">
        <authorList>
            <person name="Brejova B."/>
        </authorList>
    </citation>
    <scope>NUCLEOTIDE SEQUENCE</scope>
</reference>
<evidence type="ECO:0000256" key="3">
    <source>
        <dbReference type="ARBA" id="ARBA00022723"/>
    </source>
</evidence>
<dbReference type="AlphaFoldDB" id="A0A9W4TZB1"/>
<dbReference type="GO" id="GO:0008198">
    <property type="term" value="F:ferrous iron binding"/>
    <property type="evidence" value="ECO:0007669"/>
    <property type="project" value="InterPro"/>
</dbReference>
<dbReference type="GO" id="GO:0008270">
    <property type="term" value="F:zinc ion binding"/>
    <property type="evidence" value="ECO:0007669"/>
    <property type="project" value="InterPro"/>
</dbReference>
<accession>A0A9W4TZB1</accession>
<protein>
    <recommendedName>
        <fullName evidence="6">Extradiol ring-cleavage dioxygenase class III enzyme subunit B domain-containing protein</fullName>
    </recommendedName>
</protein>
<keyword evidence="8" id="KW-1185">Reference proteome</keyword>
<organism evidence="7 8">
    <name type="scientific">Candida verbasci</name>
    <dbReference type="NCBI Taxonomy" id="1227364"/>
    <lineage>
        <taxon>Eukaryota</taxon>
        <taxon>Fungi</taxon>
        <taxon>Dikarya</taxon>
        <taxon>Ascomycota</taxon>
        <taxon>Saccharomycotina</taxon>
        <taxon>Pichiomycetes</taxon>
        <taxon>Debaryomycetaceae</taxon>
        <taxon>Candida/Lodderomyces clade</taxon>
        <taxon>Candida</taxon>
    </lineage>
</organism>